<evidence type="ECO:0008006" key="3">
    <source>
        <dbReference type="Google" id="ProtNLM"/>
    </source>
</evidence>
<comment type="caution">
    <text evidence="1">The sequence shown here is derived from an EMBL/GenBank/DDBJ whole genome shotgun (WGS) entry which is preliminary data.</text>
</comment>
<accession>A0ABT7N2W8</accession>
<evidence type="ECO:0000313" key="1">
    <source>
        <dbReference type="EMBL" id="MDL9981055.1"/>
    </source>
</evidence>
<gene>
    <name evidence="1" type="ORF">QSV35_17110</name>
</gene>
<dbReference type="RefSeq" id="WP_286290042.1">
    <property type="nucleotide sequence ID" value="NZ_JASXSZ010000006.1"/>
</dbReference>
<name>A0ABT7N2W8_9MICO</name>
<reference evidence="1 2" key="1">
    <citation type="submission" date="2023-06" db="EMBL/GenBank/DDBJ databases">
        <title>Microbacterium sp. nov., isolated from a waste landfill.</title>
        <authorList>
            <person name="Wen W."/>
        </authorList>
    </citation>
    <scope>NUCLEOTIDE SEQUENCE [LARGE SCALE GENOMIC DNA]</scope>
    <source>
        <strain evidence="1 2">ASV49</strain>
    </source>
</reference>
<evidence type="ECO:0000313" key="2">
    <source>
        <dbReference type="Proteomes" id="UP001235064"/>
    </source>
</evidence>
<organism evidence="1 2">
    <name type="scientific">Microbacterium candidum</name>
    <dbReference type="NCBI Taxonomy" id="3041922"/>
    <lineage>
        <taxon>Bacteria</taxon>
        <taxon>Bacillati</taxon>
        <taxon>Actinomycetota</taxon>
        <taxon>Actinomycetes</taxon>
        <taxon>Micrococcales</taxon>
        <taxon>Microbacteriaceae</taxon>
        <taxon>Microbacterium</taxon>
    </lineage>
</organism>
<dbReference type="EMBL" id="JASXSZ010000006">
    <property type="protein sequence ID" value="MDL9981055.1"/>
    <property type="molecule type" value="Genomic_DNA"/>
</dbReference>
<keyword evidence="2" id="KW-1185">Reference proteome</keyword>
<protein>
    <recommendedName>
        <fullName evidence="3">Rho termination factor N-terminal domain-containing protein</fullName>
    </recommendedName>
</protein>
<dbReference type="Proteomes" id="UP001235064">
    <property type="component" value="Unassembled WGS sequence"/>
</dbReference>
<proteinExistence type="predicted"/>
<sequence length="224" mass="23635">MGKTTKAERQAFDALEDVAGAAKIAKKVAKDLSGKQAKKLRAAASDAFDVADTSKKAVRKHPKRVRKEAEKATDAVLAATDKALRKVEIARAEAAEAKAVKRAKAAAKRSRDAEVTVEVVSVDVITVDDVDAELDQLVAGLEMVDESELEAIEVVVEEVLDEAGVVDEGAEPVGIGVEGDATDAGDIEVELAALTVVVLRARARDAGYSGYSRLTKAQLIELLS</sequence>